<dbReference type="PANTHER" id="PTHR43201:SF8">
    <property type="entry name" value="ACYL-COA SYNTHETASE FAMILY MEMBER 3"/>
    <property type="match status" value="1"/>
</dbReference>
<dbReference type="Gene3D" id="3.40.50.12780">
    <property type="entry name" value="N-terminal domain of ligase-like"/>
    <property type="match status" value="1"/>
</dbReference>
<dbReference type="Proteomes" id="UP001152646">
    <property type="component" value="Unassembled WGS sequence"/>
</dbReference>
<accession>A0A9W4NUT5</accession>
<evidence type="ECO:0000256" key="1">
    <source>
        <dbReference type="ARBA" id="ARBA00006432"/>
    </source>
</evidence>
<dbReference type="SUPFAM" id="SSF56801">
    <property type="entry name" value="Acetyl-CoA synthetase-like"/>
    <property type="match status" value="1"/>
</dbReference>
<comment type="caution">
    <text evidence="4">The sequence shown here is derived from an EMBL/GenBank/DDBJ whole genome shotgun (WGS) entry which is preliminary data.</text>
</comment>
<dbReference type="InterPro" id="IPR042099">
    <property type="entry name" value="ANL_N_sf"/>
</dbReference>
<comment type="similarity">
    <text evidence="1">Belongs to the ATP-dependent AMP-binding enzyme family.</text>
</comment>
<dbReference type="Pfam" id="PF00501">
    <property type="entry name" value="AMP-binding"/>
    <property type="match status" value="1"/>
</dbReference>
<dbReference type="EMBL" id="CAJVPA010000220">
    <property type="protein sequence ID" value="CAG8412461.1"/>
    <property type="molecule type" value="Genomic_DNA"/>
</dbReference>
<dbReference type="InterPro" id="IPR025110">
    <property type="entry name" value="AMP-bd_C"/>
</dbReference>
<evidence type="ECO:0000259" key="2">
    <source>
        <dbReference type="Pfam" id="PF00501"/>
    </source>
</evidence>
<name>A0A9W4NUT5_9EURO</name>
<reference evidence="4" key="1">
    <citation type="submission" date="2021-07" db="EMBL/GenBank/DDBJ databases">
        <authorList>
            <person name="Branca A.L. A."/>
        </authorList>
    </citation>
    <scope>NUCLEOTIDE SEQUENCE</scope>
</reference>
<dbReference type="Gene3D" id="3.30.300.30">
    <property type="match status" value="1"/>
</dbReference>
<sequence length="584" mass="65551">MEPPDIYTRFPNDPCFSQLLTTAKQKGSSIIVNDPGCGVKADYNRLLRDVSTARQSLCGSLPSQWIRSGRISSEDPVYVCTLFRANYNFVVALLAILATGGAAVPLSTELLLDEALSLILRCRATHLLVESENAEFAEKIQTHLQEHSGYCLNIVRIDPSKDIKPVSAHSYTIEDDESFSPERVALVIFSSGTSGPPKAIVHSRRVFYHAQVLLPPQKDGHDIFLVYRNVVGATGVLPLVRYILTGVQLEMLNQKWDPAMMWERLRKGDLTMFVAPPTLWLMLMRHYETFIMHLPEKERAAYVQGLSALRVAVNIGASAMPELKRFWWELRGGRALQNSYGSTELGCSVIRSSIDEPPENFDRPTLGKAKKMFDVKLSNETHGEILVRSRFVFAGYLDDSMNITTSSLLDEEGYFHTGDLAHMEGDDFIMDGRVGTDFIRTIFGSQVPRLSVEAQLSQHPQIIEAFIVPVPDPACVNRVGAIVHSKSGALDLDELREELSAHLPLYQLPTILYVVRSGEEIPRTHTHKLDMKKAVEKFFPSVSHCSLDSCSRNIQIYDMAKLEIMKPERPWDWAGMQNETERSA</sequence>
<dbReference type="CDD" id="cd04433">
    <property type="entry name" value="AFD_class_I"/>
    <property type="match status" value="1"/>
</dbReference>
<dbReference type="InterPro" id="IPR020845">
    <property type="entry name" value="AMP-binding_CS"/>
</dbReference>
<protein>
    <recommendedName>
        <fullName evidence="6">AMP-dependent synthetase/ligase domain-containing protein</fullName>
    </recommendedName>
</protein>
<organism evidence="4 5">
    <name type="scientific">Penicillium salamii</name>
    <dbReference type="NCBI Taxonomy" id="1612424"/>
    <lineage>
        <taxon>Eukaryota</taxon>
        <taxon>Fungi</taxon>
        <taxon>Dikarya</taxon>
        <taxon>Ascomycota</taxon>
        <taxon>Pezizomycotina</taxon>
        <taxon>Eurotiomycetes</taxon>
        <taxon>Eurotiomycetidae</taxon>
        <taxon>Eurotiales</taxon>
        <taxon>Aspergillaceae</taxon>
        <taxon>Penicillium</taxon>
    </lineage>
</organism>
<dbReference type="InterPro" id="IPR045851">
    <property type="entry name" value="AMP-bd_C_sf"/>
</dbReference>
<dbReference type="PROSITE" id="PS00455">
    <property type="entry name" value="AMP_BINDING"/>
    <property type="match status" value="1"/>
</dbReference>
<gene>
    <name evidence="4" type="ORF">PSALAMII_LOCUS9326</name>
</gene>
<dbReference type="GO" id="GO:0006631">
    <property type="term" value="P:fatty acid metabolic process"/>
    <property type="evidence" value="ECO:0007669"/>
    <property type="project" value="TreeGrafter"/>
</dbReference>
<evidence type="ECO:0008006" key="6">
    <source>
        <dbReference type="Google" id="ProtNLM"/>
    </source>
</evidence>
<dbReference type="GO" id="GO:0031956">
    <property type="term" value="F:medium-chain fatty acid-CoA ligase activity"/>
    <property type="evidence" value="ECO:0007669"/>
    <property type="project" value="TreeGrafter"/>
</dbReference>
<dbReference type="InterPro" id="IPR000873">
    <property type="entry name" value="AMP-dep_synth/lig_dom"/>
</dbReference>
<dbReference type="AlphaFoldDB" id="A0A9W4NUT5"/>
<evidence type="ECO:0000259" key="3">
    <source>
        <dbReference type="Pfam" id="PF13193"/>
    </source>
</evidence>
<proteinExistence type="inferred from homology"/>
<dbReference type="PANTHER" id="PTHR43201">
    <property type="entry name" value="ACYL-COA SYNTHETASE"/>
    <property type="match status" value="1"/>
</dbReference>
<dbReference type="Pfam" id="PF13193">
    <property type="entry name" value="AMP-binding_C"/>
    <property type="match status" value="1"/>
</dbReference>
<evidence type="ECO:0000313" key="4">
    <source>
        <dbReference type="EMBL" id="CAG8412461.1"/>
    </source>
</evidence>
<feature type="domain" description="AMP-dependent synthetase/ligase" evidence="2">
    <location>
        <begin position="79"/>
        <end position="397"/>
    </location>
</feature>
<evidence type="ECO:0000313" key="5">
    <source>
        <dbReference type="Proteomes" id="UP001152646"/>
    </source>
</evidence>
<feature type="domain" description="AMP-binding enzyme C-terminal" evidence="3">
    <location>
        <begin position="452"/>
        <end position="528"/>
    </location>
</feature>
<dbReference type="OrthoDB" id="6614653at2759"/>